<dbReference type="AlphaFoldDB" id="B3M321"/>
<feature type="domain" description="Essential protein Yae1 N-terminal" evidence="1">
    <location>
        <begin position="33"/>
        <end position="66"/>
    </location>
</feature>
<organism evidence="2 3">
    <name type="scientific">Drosophila ananassae</name>
    <name type="common">Fruit fly</name>
    <dbReference type="NCBI Taxonomy" id="7217"/>
    <lineage>
        <taxon>Eukaryota</taxon>
        <taxon>Metazoa</taxon>
        <taxon>Ecdysozoa</taxon>
        <taxon>Arthropoda</taxon>
        <taxon>Hexapoda</taxon>
        <taxon>Insecta</taxon>
        <taxon>Pterygota</taxon>
        <taxon>Neoptera</taxon>
        <taxon>Endopterygota</taxon>
        <taxon>Diptera</taxon>
        <taxon>Brachycera</taxon>
        <taxon>Muscomorpha</taxon>
        <taxon>Ephydroidea</taxon>
        <taxon>Drosophilidae</taxon>
        <taxon>Drosophila</taxon>
        <taxon>Sophophora</taxon>
    </lineage>
</organism>
<dbReference type="Pfam" id="PF09811">
    <property type="entry name" value="Yae1_N"/>
    <property type="match status" value="1"/>
</dbReference>
<dbReference type="EMBL" id="CH902617">
    <property type="protein sequence ID" value="EDV42421.1"/>
    <property type="molecule type" value="Genomic_DNA"/>
</dbReference>
<evidence type="ECO:0000313" key="3">
    <source>
        <dbReference type="Proteomes" id="UP000007801"/>
    </source>
</evidence>
<dbReference type="PhylomeDB" id="B3M321"/>
<dbReference type="GeneID" id="6500757"/>
<accession>B3M321</accession>
<evidence type="ECO:0000259" key="1">
    <source>
        <dbReference type="Pfam" id="PF09811"/>
    </source>
</evidence>
<dbReference type="STRING" id="7217.B3M321"/>
<sequence length="150" mass="17116">MSDLASSEEETDFSVLSSRNYQRVQDKVAKISYVDGIADGREKVFQASFDRGYEDGFKTGFELAKLSAYFETENLPNSDESKKFKQLGLPEATDKTHFQYLNYQGTPLNEVSEKQTKYLDNLMEQFAQTIPATINLFTPQKRQTDNVNVV</sequence>
<dbReference type="eggNOG" id="ENOG502SCEG">
    <property type="taxonomic scope" value="Eukaryota"/>
</dbReference>
<dbReference type="OrthoDB" id="20086at2759"/>
<dbReference type="InterPro" id="IPR019191">
    <property type="entry name" value="Essential_protein_Yae1_N"/>
</dbReference>
<evidence type="ECO:0000313" key="2">
    <source>
        <dbReference type="EMBL" id="EDV42421.1"/>
    </source>
</evidence>
<dbReference type="KEGG" id="dan:6500757"/>
<name>B3M321_DROAN</name>
<proteinExistence type="predicted"/>
<dbReference type="InParanoid" id="B3M321"/>
<gene>
    <name evidence="2" type="primary">Dana\GF17977</name>
    <name evidence="2" type="synonym">dana_GLEANR_19238</name>
    <name evidence="2" type="ORF">GF17977</name>
</gene>
<dbReference type="Proteomes" id="UP000007801">
    <property type="component" value="Unassembled WGS sequence"/>
</dbReference>
<reference evidence="2 3" key="1">
    <citation type="journal article" date="2007" name="Nature">
        <title>Evolution of genes and genomes on the Drosophila phylogeny.</title>
        <authorList>
            <consortium name="Drosophila 12 Genomes Consortium"/>
            <person name="Clark A.G."/>
            <person name="Eisen M.B."/>
            <person name="Smith D.R."/>
            <person name="Bergman C.M."/>
            <person name="Oliver B."/>
            <person name="Markow T.A."/>
            <person name="Kaufman T.C."/>
            <person name="Kellis M."/>
            <person name="Gelbart W."/>
            <person name="Iyer V.N."/>
            <person name="Pollard D.A."/>
            <person name="Sackton T.B."/>
            <person name="Larracuente A.M."/>
            <person name="Singh N.D."/>
            <person name="Abad J.P."/>
            <person name="Abt D.N."/>
            <person name="Adryan B."/>
            <person name="Aguade M."/>
            <person name="Akashi H."/>
            <person name="Anderson W.W."/>
            <person name="Aquadro C.F."/>
            <person name="Ardell D.H."/>
            <person name="Arguello R."/>
            <person name="Artieri C.G."/>
            <person name="Barbash D.A."/>
            <person name="Barker D."/>
            <person name="Barsanti P."/>
            <person name="Batterham P."/>
            <person name="Batzoglou S."/>
            <person name="Begun D."/>
            <person name="Bhutkar A."/>
            <person name="Blanco E."/>
            <person name="Bosak S.A."/>
            <person name="Bradley R.K."/>
            <person name="Brand A.D."/>
            <person name="Brent M.R."/>
            <person name="Brooks A.N."/>
            <person name="Brown R.H."/>
            <person name="Butlin R.K."/>
            <person name="Caggese C."/>
            <person name="Calvi B.R."/>
            <person name="Bernardo de Carvalho A."/>
            <person name="Caspi A."/>
            <person name="Castrezana S."/>
            <person name="Celniker S.E."/>
            <person name="Chang J.L."/>
            <person name="Chapple C."/>
            <person name="Chatterji S."/>
            <person name="Chinwalla A."/>
            <person name="Civetta A."/>
            <person name="Clifton S.W."/>
            <person name="Comeron J.M."/>
            <person name="Costello J.C."/>
            <person name="Coyne J.A."/>
            <person name="Daub J."/>
            <person name="David R.G."/>
            <person name="Delcher A.L."/>
            <person name="Delehaunty K."/>
            <person name="Do C.B."/>
            <person name="Ebling H."/>
            <person name="Edwards K."/>
            <person name="Eickbush T."/>
            <person name="Evans J.D."/>
            <person name="Filipski A."/>
            <person name="Findeiss S."/>
            <person name="Freyhult E."/>
            <person name="Fulton L."/>
            <person name="Fulton R."/>
            <person name="Garcia A.C."/>
            <person name="Gardiner A."/>
            <person name="Garfield D.A."/>
            <person name="Garvin B.E."/>
            <person name="Gibson G."/>
            <person name="Gilbert D."/>
            <person name="Gnerre S."/>
            <person name="Godfrey J."/>
            <person name="Good R."/>
            <person name="Gotea V."/>
            <person name="Gravely B."/>
            <person name="Greenberg A.J."/>
            <person name="Griffiths-Jones S."/>
            <person name="Gross S."/>
            <person name="Guigo R."/>
            <person name="Gustafson E.A."/>
            <person name="Haerty W."/>
            <person name="Hahn M.W."/>
            <person name="Halligan D.L."/>
            <person name="Halpern A.L."/>
            <person name="Halter G.M."/>
            <person name="Han M.V."/>
            <person name="Heger A."/>
            <person name="Hillier L."/>
            <person name="Hinrichs A.S."/>
            <person name="Holmes I."/>
            <person name="Hoskins R.A."/>
            <person name="Hubisz M.J."/>
            <person name="Hultmark D."/>
            <person name="Huntley M.A."/>
            <person name="Jaffe D.B."/>
            <person name="Jagadeeshan S."/>
            <person name="Jeck W.R."/>
            <person name="Johnson J."/>
            <person name="Jones C.D."/>
            <person name="Jordan W.C."/>
            <person name="Karpen G.H."/>
            <person name="Kataoka E."/>
            <person name="Keightley P.D."/>
            <person name="Kheradpour P."/>
            <person name="Kirkness E.F."/>
            <person name="Koerich L.B."/>
            <person name="Kristiansen K."/>
            <person name="Kudrna D."/>
            <person name="Kulathinal R.J."/>
            <person name="Kumar S."/>
            <person name="Kwok R."/>
            <person name="Lander E."/>
            <person name="Langley C.H."/>
            <person name="Lapoint R."/>
            <person name="Lazzaro B.P."/>
            <person name="Lee S.J."/>
            <person name="Levesque L."/>
            <person name="Li R."/>
            <person name="Lin C.F."/>
            <person name="Lin M.F."/>
            <person name="Lindblad-Toh K."/>
            <person name="Llopart A."/>
            <person name="Long M."/>
            <person name="Low L."/>
            <person name="Lozovsky E."/>
            <person name="Lu J."/>
            <person name="Luo M."/>
            <person name="Machado C.A."/>
            <person name="Makalowski W."/>
            <person name="Marzo M."/>
            <person name="Matsuda M."/>
            <person name="Matzkin L."/>
            <person name="McAllister B."/>
            <person name="McBride C.S."/>
            <person name="McKernan B."/>
            <person name="McKernan K."/>
            <person name="Mendez-Lago M."/>
            <person name="Minx P."/>
            <person name="Mollenhauer M.U."/>
            <person name="Montooth K."/>
            <person name="Mount S.M."/>
            <person name="Mu X."/>
            <person name="Myers E."/>
            <person name="Negre B."/>
            <person name="Newfeld S."/>
            <person name="Nielsen R."/>
            <person name="Noor M.A."/>
            <person name="O'Grady P."/>
            <person name="Pachter L."/>
            <person name="Papaceit M."/>
            <person name="Parisi M.J."/>
            <person name="Parisi M."/>
            <person name="Parts L."/>
            <person name="Pedersen J.S."/>
            <person name="Pesole G."/>
            <person name="Phillippy A.M."/>
            <person name="Ponting C.P."/>
            <person name="Pop M."/>
            <person name="Porcelli D."/>
            <person name="Powell J.R."/>
            <person name="Prohaska S."/>
            <person name="Pruitt K."/>
            <person name="Puig M."/>
            <person name="Quesneville H."/>
            <person name="Ram K.R."/>
            <person name="Rand D."/>
            <person name="Rasmussen M.D."/>
            <person name="Reed L.K."/>
            <person name="Reenan R."/>
            <person name="Reily A."/>
            <person name="Remington K.A."/>
            <person name="Rieger T.T."/>
            <person name="Ritchie M.G."/>
            <person name="Robin C."/>
            <person name="Rogers Y.H."/>
            <person name="Rohde C."/>
            <person name="Rozas J."/>
            <person name="Rubenfield M.J."/>
            <person name="Ruiz A."/>
            <person name="Russo S."/>
            <person name="Salzberg S.L."/>
            <person name="Sanchez-Gracia A."/>
            <person name="Saranga D.J."/>
            <person name="Sato H."/>
            <person name="Schaeffer S.W."/>
            <person name="Schatz M.C."/>
            <person name="Schlenke T."/>
            <person name="Schwartz R."/>
            <person name="Segarra C."/>
            <person name="Singh R.S."/>
            <person name="Sirot L."/>
            <person name="Sirota M."/>
            <person name="Sisneros N.B."/>
            <person name="Smith C.D."/>
            <person name="Smith T.F."/>
            <person name="Spieth J."/>
            <person name="Stage D.E."/>
            <person name="Stark A."/>
            <person name="Stephan W."/>
            <person name="Strausberg R.L."/>
            <person name="Strempel S."/>
            <person name="Sturgill D."/>
            <person name="Sutton G."/>
            <person name="Sutton G.G."/>
            <person name="Tao W."/>
            <person name="Teichmann S."/>
            <person name="Tobari Y.N."/>
            <person name="Tomimura Y."/>
            <person name="Tsolas J.M."/>
            <person name="Valente V.L."/>
            <person name="Venter E."/>
            <person name="Venter J.C."/>
            <person name="Vicario S."/>
            <person name="Vieira F.G."/>
            <person name="Vilella A.J."/>
            <person name="Villasante A."/>
            <person name="Walenz B."/>
            <person name="Wang J."/>
            <person name="Wasserman M."/>
            <person name="Watts T."/>
            <person name="Wilson D."/>
            <person name="Wilson R.K."/>
            <person name="Wing R.A."/>
            <person name="Wolfner M.F."/>
            <person name="Wong A."/>
            <person name="Wong G.K."/>
            <person name="Wu C.I."/>
            <person name="Wu G."/>
            <person name="Yamamoto D."/>
            <person name="Yang H.P."/>
            <person name="Yang S.P."/>
            <person name="Yorke J.A."/>
            <person name="Yoshida K."/>
            <person name="Zdobnov E."/>
            <person name="Zhang P."/>
            <person name="Zhang Y."/>
            <person name="Zimin A.V."/>
            <person name="Baldwin J."/>
            <person name="Abdouelleil A."/>
            <person name="Abdulkadir J."/>
            <person name="Abebe A."/>
            <person name="Abera B."/>
            <person name="Abreu J."/>
            <person name="Acer S.C."/>
            <person name="Aftuck L."/>
            <person name="Alexander A."/>
            <person name="An P."/>
            <person name="Anderson E."/>
            <person name="Anderson S."/>
            <person name="Arachi H."/>
            <person name="Azer M."/>
            <person name="Bachantsang P."/>
            <person name="Barry A."/>
            <person name="Bayul T."/>
            <person name="Berlin A."/>
            <person name="Bessette D."/>
            <person name="Bloom T."/>
            <person name="Blye J."/>
            <person name="Boguslavskiy L."/>
            <person name="Bonnet C."/>
            <person name="Boukhgalter B."/>
            <person name="Bourzgui I."/>
            <person name="Brown A."/>
            <person name="Cahill P."/>
            <person name="Channer S."/>
            <person name="Cheshatsang Y."/>
            <person name="Chuda L."/>
            <person name="Citroen M."/>
            <person name="Collymore A."/>
            <person name="Cooke P."/>
            <person name="Costello M."/>
            <person name="D'Aco K."/>
            <person name="Daza R."/>
            <person name="De Haan G."/>
            <person name="DeGray S."/>
            <person name="DeMaso C."/>
            <person name="Dhargay N."/>
            <person name="Dooley K."/>
            <person name="Dooley E."/>
            <person name="Doricent M."/>
            <person name="Dorje P."/>
            <person name="Dorjee K."/>
            <person name="Dupes A."/>
            <person name="Elong R."/>
            <person name="Falk J."/>
            <person name="Farina A."/>
            <person name="Faro S."/>
            <person name="Ferguson D."/>
            <person name="Fisher S."/>
            <person name="Foley C.D."/>
            <person name="Franke A."/>
            <person name="Friedrich D."/>
            <person name="Gadbois L."/>
            <person name="Gearin G."/>
            <person name="Gearin C.R."/>
            <person name="Giannoukos G."/>
            <person name="Goode T."/>
            <person name="Graham J."/>
            <person name="Grandbois E."/>
            <person name="Grewal S."/>
            <person name="Gyaltsen K."/>
            <person name="Hafez N."/>
            <person name="Hagos B."/>
            <person name="Hall J."/>
            <person name="Henson C."/>
            <person name="Hollinger A."/>
            <person name="Honan T."/>
            <person name="Huard M.D."/>
            <person name="Hughes L."/>
            <person name="Hurhula B."/>
            <person name="Husby M.E."/>
            <person name="Kamat A."/>
            <person name="Kanga B."/>
            <person name="Kashin S."/>
            <person name="Khazanovich D."/>
            <person name="Kisner P."/>
            <person name="Lance K."/>
            <person name="Lara M."/>
            <person name="Lee W."/>
            <person name="Lennon N."/>
            <person name="Letendre F."/>
            <person name="LeVine R."/>
            <person name="Lipovsky A."/>
            <person name="Liu X."/>
            <person name="Liu J."/>
            <person name="Liu S."/>
            <person name="Lokyitsang T."/>
            <person name="Lokyitsang Y."/>
            <person name="Lubonja R."/>
            <person name="Lui A."/>
            <person name="MacDonald P."/>
            <person name="Magnisalis V."/>
            <person name="Maru K."/>
            <person name="Matthews C."/>
            <person name="McCusker W."/>
            <person name="McDonough S."/>
            <person name="Mehta T."/>
            <person name="Meldrim J."/>
            <person name="Meneus L."/>
            <person name="Mihai O."/>
            <person name="Mihalev A."/>
            <person name="Mihova T."/>
            <person name="Mittelman R."/>
            <person name="Mlenga V."/>
            <person name="Montmayeur A."/>
            <person name="Mulrain L."/>
            <person name="Navidi A."/>
            <person name="Naylor J."/>
            <person name="Negash T."/>
            <person name="Nguyen T."/>
            <person name="Nguyen N."/>
            <person name="Nicol R."/>
            <person name="Norbu C."/>
            <person name="Norbu N."/>
            <person name="Novod N."/>
            <person name="O'Neill B."/>
            <person name="Osman S."/>
            <person name="Markiewicz E."/>
            <person name="Oyono O.L."/>
            <person name="Patti C."/>
            <person name="Phunkhang P."/>
            <person name="Pierre F."/>
            <person name="Priest M."/>
            <person name="Raghuraman S."/>
            <person name="Rege F."/>
            <person name="Reyes R."/>
            <person name="Rise C."/>
            <person name="Rogov P."/>
            <person name="Ross K."/>
            <person name="Ryan E."/>
            <person name="Settipalli S."/>
            <person name="Shea T."/>
            <person name="Sherpa N."/>
            <person name="Shi L."/>
            <person name="Shih D."/>
            <person name="Sparrow T."/>
            <person name="Spaulding J."/>
            <person name="Stalker J."/>
            <person name="Stange-Thomann N."/>
            <person name="Stavropoulos S."/>
            <person name="Stone C."/>
            <person name="Strader C."/>
            <person name="Tesfaye S."/>
            <person name="Thomson T."/>
            <person name="Thoulutsang Y."/>
            <person name="Thoulutsang D."/>
            <person name="Topham K."/>
            <person name="Topping I."/>
            <person name="Tsamla T."/>
            <person name="Vassiliev H."/>
            <person name="Vo A."/>
            <person name="Wangchuk T."/>
            <person name="Wangdi T."/>
            <person name="Weiand M."/>
            <person name="Wilkinson J."/>
            <person name="Wilson A."/>
            <person name="Yadav S."/>
            <person name="Young G."/>
            <person name="Yu Q."/>
            <person name="Zembek L."/>
            <person name="Zhong D."/>
            <person name="Zimmer A."/>
            <person name="Zwirko Z."/>
            <person name="Jaffe D.B."/>
            <person name="Alvarez P."/>
            <person name="Brockman W."/>
            <person name="Butler J."/>
            <person name="Chin C."/>
            <person name="Gnerre S."/>
            <person name="Grabherr M."/>
            <person name="Kleber M."/>
            <person name="Mauceli E."/>
            <person name="MacCallum I."/>
        </authorList>
    </citation>
    <scope>NUCLEOTIDE SEQUENCE [LARGE SCALE GENOMIC DNA]</scope>
    <source>
        <strain evidence="3">Tucson 14024-0371.13</strain>
    </source>
</reference>
<dbReference type="HOGENOM" id="CLU_1697381_0_0_1"/>
<protein>
    <recommendedName>
        <fullName evidence="1">Essential protein Yae1 N-terminal domain-containing protein</fullName>
    </recommendedName>
</protein>
<keyword evidence="3" id="KW-1185">Reference proteome</keyword>
<dbReference type="OMA" id="FQTSFDQ"/>